<organism evidence="4 5">
    <name type="scientific">Astrephomene gubernaculifera</name>
    <dbReference type="NCBI Taxonomy" id="47775"/>
    <lineage>
        <taxon>Eukaryota</taxon>
        <taxon>Viridiplantae</taxon>
        <taxon>Chlorophyta</taxon>
        <taxon>core chlorophytes</taxon>
        <taxon>Chlorophyceae</taxon>
        <taxon>CS clade</taxon>
        <taxon>Chlamydomonadales</taxon>
        <taxon>Astrephomenaceae</taxon>
        <taxon>Astrephomene</taxon>
    </lineage>
</organism>
<dbReference type="InterPro" id="IPR015943">
    <property type="entry name" value="WD40/YVTN_repeat-like_dom_sf"/>
</dbReference>
<feature type="region of interest" description="Disordered" evidence="3">
    <location>
        <begin position="44"/>
        <end position="112"/>
    </location>
</feature>
<evidence type="ECO:0000256" key="3">
    <source>
        <dbReference type="SAM" id="MobiDB-lite"/>
    </source>
</evidence>
<dbReference type="InterPro" id="IPR045162">
    <property type="entry name" value="Vps15-like"/>
</dbReference>
<accession>A0AAD3DXJ8</accession>
<dbReference type="PROSITE" id="PS50294">
    <property type="entry name" value="WD_REPEATS_REGION"/>
    <property type="match status" value="1"/>
</dbReference>
<feature type="compositionally biased region" description="Gly residues" evidence="3">
    <location>
        <begin position="67"/>
        <end position="108"/>
    </location>
</feature>
<dbReference type="InterPro" id="IPR036322">
    <property type="entry name" value="WD40_repeat_dom_sf"/>
</dbReference>
<dbReference type="GO" id="GO:0034272">
    <property type="term" value="C:phosphatidylinositol 3-kinase complex, class III, type II"/>
    <property type="evidence" value="ECO:0007669"/>
    <property type="project" value="TreeGrafter"/>
</dbReference>
<dbReference type="EMBL" id="BMAR01000033">
    <property type="protein sequence ID" value="GFR49901.1"/>
    <property type="molecule type" value="Genomic_DNA"/>
</dbReference>
<evidence type="ECO:0000313" key="4">
    <source>
        <dbReference type="EMBL" id="GFR49901.1"/>
    </source>
</evidence>
<dbReference type="GO" id="GO:0005770">
    <property type="term" value="C:late endosome"/>
    <property type="evidence" value="ECO:0007669"/>
    <property type="project" value="TreeGrafter"/>
</dbReference>
<name>A0AAD3DXJ8_9CHLO</name>
<feature type="non-terminal residue" evidence="4">
    <location>
        <position position="1"/>
    </location>
</feature>
<keyword evidence="5" id="KW-1185">Reference proteome</keyword>
<keyword evidence="2" id="KW-0853">WD repeat</keyword>
<evidence type="ECO:0000313" key="5">
    <source>
        <dbReference type="Proteomes" id="UP001054857"/>
    </source>
</evidence>
<dbReference type="PANTHER" id="PTHR17583:SF0">
    <property type="entry name" value="PHOSPHOINOSITIDE 3-KINASE REGULATORY SUBUNIT 4"/>
    <property type="match status" value="1"/>
</dbReference>
<dbReference type="PANTHER" id="PTHR17583">
    <property type="entry name" value="PHOSPHOINOSITIDE 3-KINASE REGULATORY SUBUNIT 4"/>
    <property type="match status" value="1"/>
</dbReference>
<dbReference type="AlphaFoldDB" id="A0AAD3DXJ8"/>
<dbReference type="GO" id="GO:0045324">
    <property type="term" value="P:late endosome to vacuole transport"/>
    <property type="evidence" value="ECO:0007669"/>
    <property type="project" value="InterPro"/>
</dbReference>
<proteinExistence type="predicted"/>
<keyword evidence="1" id="KW-0547">Nucleotide-binding</keyword>
<gene>
    <name evidence="4" type="ORF">Agub_g12006</name>
</gene>
<feature type="repeat" description="WD" evidence="2">
    <location>
        <begin position="225"/>
        <end position="260"/>
    </location>
</feature>
<sequence length="260" mass="26007">LVWVAAGQGEAGLWDIVSGRCRQVLRCLGPLEAEAAAAATLPAALSPHTWPPPPPALPQPPQPGLAGLEGAGGRGSQRGDVAGGAGGAGAGAGRGAGGGGGGPAGSGSLGVEAISQPQPRTAGARCLLPLPGGALLWGGSDAAVRYWDASRPEGSYAVCGPLWPGDSLSDGTSLSGLSVPEYRYKYRARAVGDVAVCEELCLLDTSGTRLTESCHELRGRVRVNDQAHADAVTALAVADPPGSSRLLLSASRDGVIKAWK</sequence>
<dbReference type="GO" id="GO:0071561">
    <property type="term" value="C:nucleus-vacuole junction"/>
    <property type="evidence" value="ECO:0007669"/>
    <property type="project" value="TreeGrafter"/>
</dbReference>
<dbReference type="GO" id="GO:0004674">
    <property type="term" value="F:protein serine/threonine kinase activity"/>
    <property type="evidence" value="ECO:0007669"/>
    <property type="project" value="InterPro"/>
</dbReference>
<reference evidence="4 5" key="1">
    <citation type="journal article" date="2021" name="Sci. Rep.">
        <title>Genome sequencing of the multicellular alga Astrephomene provides insights into convergent evolution of germ-soma differentiation.</title>
        <authorList>
            <person name="Yamashita S."/>
            <person name="Yamamoto K."/>
            <person name="Matsuzaki R."/>
            <person name="Suzuki S."/>
            <person name="Yamaguchi H."/>
            <person name="Hirooka S."/>
            <person name="Minakuchi Y."/>
            <person name="Miyagishima S."/>
            <person name="Kawachi M."/>
            <person name="Toyoda A."/>
            <person name="Nozaki H."/>
        </authorList>
    </citation>
    <scope>NUCLEOTIDE SEQUENCE [LARGE SCALE GENOMIC DNA]</scope>
    <source>
        <strain evidence="4 5">NIES-4017</strain>
    </source>
</reference>
<dbReference type="PROSITE" id="PS50082">
    <property type="entry name" value="WD_REPEATS_2"/>
    <property type="match status" value="1"/>
</dbReference>
<dbReference type="GO" id="GO:0006623">
    <property type="term" value="P:protein targeting to vacuole"/>
    <property type="evidence" value="ECO:0007669"/>
    <property type="project" value="TreeGrafter"/>
</dbReference>
<protein>
    <submittedName>
        <fullName evidence="4">Uncharacterized protein</fullName>
    </submittedName>
</protein>
<dbReference type="GO" id="GO:0034271">
    <property type="term" value="C:phosphatidylinositol 3-kinase complex, class III, type I"/>
    <property type="evidence" value="ECO:0007669"/>
    <property type="project" value="TreeGrafter"/>
</dbReference>
<dbReference type="InterPro" id="IPR001680">
    <property type="entry name" value="WD40_rpt"/>
</dbReference>
<feature type="compositionally biased region" description="Pro residues" evidence="3">
    <location>
        <begin position="49"/>
        <end position="63"/>
    </location>
</feature>
<dbReference type="GO" id="GO:0016236">
    <property type="term" value="P:macroautophagy"/>
    <property type="evidence" value="ECO:0007669"/>
    <property type="project" value="InterPro"/>
</dbReference>
<dbReference type="Gene3D" id="2.130.10.10">
    <property type="entry name" value="YVTN repeat-like/Quinoprotein amine dehydrogenase"/>
    <property type="match status" value="1"/>
</dbReference>
<dbReference type="GO" id="GO:0000166">
    <property type="term" value="F:nucleotide binding"/>
    <property type="evidence" value="ECO:0007669"/>
    <property type="project" value="UniProtKB-KW"/>
</dbReference>
<evidence type="ECO:0000256" key="1">
    <source>
        <dbReference type="ARBA" id="ARBA00022741"/>
    </source>
</evidence>
<evidence type="ECO:0000256" key="2">
    <source>
        <dbReference type="PROSITE-ProRule" id="PRU00221"/>
    </source>
</evidence>
<comment type="caution">
    <text evidence="4">The sequence shown here is derived from an EMBL/GenBank/DDBJ whole genome shotgun (WGS) entry which is preliminary data.</text>
</comment>
<dbReference type="Proteomes" id="UP001054857">
    <property type="component" value="Unassembled WGS sequence"/>
</dbReference>
<dbReference type="SUPFAM" id="SSF50978">
    <property type="entry name" value="WD40 repeat-like"/>
    <property type="match status" value="1"/>
</dbReference>